<name>A0A080LRJ0_9PROT</name>
<organism evidence="2 3">
    <name type="scientific">Candidatus Accumulibacter phosphatis</name>
    <dbReference type="NCBI Taxonomy" id="327160"/>
    <lineage>
        <taxon>Bacteria</taxon>
        <taxon>Pseudomonadati</taxon>
        <taxon>Pseudomonadota</taxon>
        <taxon>Betaproteobacteria</taxon>
        <taxon>Candidatus Accumulibacter</taxon>
    </lineage>
</organism>
<dbReference type="Proteomes" id="UP000020077">
    <property type="component" value="Unassembled WGS sequence"/>
</dbReference>
<evidence type="ECO:0000256" key="1">
    <source>
        <dbReference type="ARBA" id="ARBA00023063"/>
    </source>
</evidence>
<keyword evidence="1" id="KW-0534">Nitrate assimilation</keyword>
<dbReference type="InterPro" id="IPR020945">
    <property type="entry name" value="DMSO/NO3_reduct_chaperone"/>
</dbReference>
<dbReference type="NCBIfam" id="TIGR00684">
    <property type="entry name" value="narJ"/>
    <property type="match status" value="1"/>
</dbReference>
<reference evidence="2 3" key="1">
    <citation type="submission" date="2014-02" db="EMBL/GenBank/DDBJ databases">
        <title>Expanding our view of genomic diversity in Candidatus Accumulibacter clades.</title>
        <authorList>
            <person name="Skennerton C.T."/>
            <person name="Barr J.J."/>
            <person name="Slater F.R."/>
            <person name="Bond P.L."/>
            <person name="Tyson G.W."/>
        </authorList>
    </citation>
    <scope>NUCLEOTIDE SEQUENCE [LARGE SCALE GENOMIC DNA]</scope>
    <source>
        <strain evidence="3">BA-91</strain>
    </source>
</reference>
<dbReference type="EMBL" id="JDVG02000643">
    <property type="protein sequence ID" value="KFB70803.1"/>
    <property type="molecule type" value="Genomic_DNA"/>
</dbReference>
<protein>
    <submittedName>
        <fullName evidence="2">Redox enzyme maturation protein NarJ</fullName>
    </submittedName>
</protein>
<sequence>MFSPKIPTMAMTLRILARLLSYPDADLRQHLRVMRDVLHDERALTSTRLAELDALIASIDRQTDIDAEADYVQLFDSGRRTSLHLFEHVHGDSRERGPAMIDLAQTFEQAGLYLTEGTLPDYLPVVLEYASTQPPREARAFLNEMEEILNVIFNALLKRNSRYASALGALLELAGGKARPVRIPDDEPIDDTWAEPAAFDGCVARGQQRTHTTQPIHIVRPTSTQGVRT</sequence>
<dbReference type="GO" id="GO:0051131">
    <property type="term" value="P:chaperone-mediated protein complex assembly"/>
    <property type="evidence" value="ECO:0007669"/>
    <property type="project" value="InterPro"/>
</dbReference>
<dbReference type="GO" id="GO:0042128">
    <property type="term" value="P:nitrate assimilation"/>
    <property type="evidence" value="ECO:0007669"/>
    <property type="project" value="UniProtKB-KW"/>
</dbReference>
<proteinExistence type="predicted"/>
<evidence type="ECO:0000313" key="2">
    <source>
        <dbReference type="EMBL" id="KFB70803.1"/>
    </source>
</evidence>
<dbReference type="GO" id="GO:0051082">
    <property type="term" value="F:unfolded protein binding"/>
    <property type="evidence" value="ECO:0007669"/>
    <property type="project" value="InterPro"/>
</dbReference>
<dbReference type="AlphaFoldDB" id="A0A080LRJ0"/>
<dbReference type="Gene3D" id="1.10.3480.10">
    <property type="entry name" value="TorD-like"/>
    <property type="match status" value="1"/>
</dbReference>
<dbReference type="SUPFAM" id="SSF89155">
    <property type="entry name" value="TorD-like"/>
    <property type="match status" value="1"/>
</dbReference>
<evidence type="ECO:0000313" key="3">
    <source>
        <dbReference type="Proteomes" id="UP000020077"/>
    </source>
</evidence>
<dbReference type="GO" id="GO:0016530">
    <property type="term" value="F:metallochaperone activity"/>
    <property type="evidence" value="ECO:0007669"/>
    <property type="project" value="TreeGrafter"/>
</dbReference>
<gene>
    <name evidence="2" type="primary">narJ</name>
    <name evidence="2" type="ORF">AW09_004081</name>
</gene>
<comment type="caution">
    <text evidence="2">The sequence shown here is derived from an EMBL/GenBank/DDBJ whole genome shotgun (WGS) entry which is preliminary data.</text>
</comment>
<dbReference type="InterPro" id="IPR003765">
    <property type="entry name" value="NO3_reductase_chaperone_NarJ"/>
</dbReference>
<dbReference type="Pfam" id="PF02613">
    <property type="entry name" value="Nitrate_red_del"/>
    <property type="match status" value="1"/>
</dbReference>
<dbReference type="InterPro" id="IPR036411">
    <property type="entry name" value="TorD-like_sf"/>
</dbReference>
<dbReference type="PANTHER" id="PTHR43680">
    <property type="entry name" value="NITRATE REDUCTASE MOLYBDENUM COFACTOR ASSEMBLY CHAPERONE"/>
    <property type="match status" value="1"/>
</dbReference>
<accession>A0A080LRJ0</accession>
<dbReference type="PANTHER" id="PTHR43680:SF2">
    <property type="entry name" value="NITRATE REDUCTASE MOLYBDENUM COFACTOR ASSEMBLY CHAPERONE NARJ"/>
    <property type="match status" value="1"/>
</dbReference>